<protein>
    <submittedName>
        <fullName evidence="2">Putative secreted histamine binding protein of 21.3 kDa</fullName>
    </submittedName>
</protein>
<dbReference type="AlphaFoldDB" id="V5HDA0"/>
<name>V5HDA0_IXORI</name>
<feature type="signal peptide" evidence="1">
    <location>
        <begin position="1"/>
        <end position="25"/>
    </location>
</feature>
<dbReference type="InterPro" id="IPR012674">
    <property type="entry name" value="Calycin"/>
</dbReference>
<evidence type="ECO:0000256" key="1">
    <source>
        <dbReference type="SAM" id="SignalP"/>
    </source>
</evidence>
<organism evidence="2">
    <name type="scientific">Ixodes ricinus</name>
    <name type="common">Common tick</name>
    <name type="synonym">Acarus ricinus</name>
    <dbReference type="NCBI Taxonomy" id="34613"/>
    <lineage>
        <taxon>Eukaryota</taxon>
        <taxon>Metazoa</taxon>
        <taxon>Ecdysozoa</taxon>
        <taxon>Arthropoda</taxon>
        <taxon>Chelicerata</taxon>
        <taxon>Arachnida</taxon>
        <taxon>Acari</taxon>
        <taxon>Parasitiformes</taxon>
        <taxon>Ixodida</taxon>
        <taxon>Ixodoidea</taxon>
        <taxon>Ixodidae</taxon>
        <taxon>Ixodinae</taxon>
        <taxon>Ixodes</taxon>
    </lineage>
</organism>
<feature type="chain" id="PRO_5004737908" evidence="1">
    <location>
        <begin position="26"/>
        <end position="364"/>
    </location>
</feature>
<evidence type="ECO:0000313" key="2">
    <source>
        <dbReference type="EMBL" id="JAB71333.1"/>
    </source>
</evidence>
<accession>V5HDA0</accession>
<keyword evidence="1" id="KW-0732">Signal</keyword>
<sequence>MPYSAYCGAWRLLISCLGVFAVTTAAPRNISVDIQPRQSTTDQSLKILSDIHGKTYALSISQTPRSYLVESTVSCFTLQLLYSLEEADHIVMLWLHYTEASSGLKRVDTISFTVKETTGSSTNKLLFDFVGSSKNDLTFKEAEFVHHPASCNSLKITFKNGGCVYLALPTSSGKSGVSNCVPNEERESCNYEIYDDSVSEQCLNYESVIDNSESGSTKVTAESSDNNQPLLETDPQLQQYQDFKRGLLFSSLVLVYSSYALDPFRLCMITYRPNEKPSPDGKLYILTSSTSFDNSRAMVQTFNPYKLDYHNETYKAAARLYRNGVFYETKVIFTDKKQCIILRTPRYHNHTGKTKERSSIPLLN</sequence>
<dbReference type="SUPFAM" id="SSF50814">
    <property type="entry name" value="Lipocalins"/>
    <property type="match status" value="1"/>
</dbReference>
<reference evidence="2" key="1">
    <citation type="journal article" date="2015" name="Sci. Rep.">
        <title>Tissue- and time-dependent transcription in Ixodes ricinus salivary glands and midguts when blood feeding on the vertebrate host.</title>
        <authorList>
            <person name="Kotsyfakis M."/>
            <person name="Schwarz A."/>
            <person name="Erhart J."/>
            <person name="Ribeiro J.M."/>
        </authorList>
    </citation>
    <scope>NUCLEOTIDE SEQUENCE</scope>
    <source>
        <tissue evidence="2">Salivary gland and midgut</tissue>
    </source>
</reference>
<dbReference type="EMBL" id="GANP01013135">
    <property type="protein sequence ID" value="JAB71333.1"/>
    <property type="molecule type" value="mRNA"/>
</dbReference>
<proteinExistence type="evidence at transcript level"/>